<dbReference type="AlphaFoldDB" id="A0A1D1WAU4"/>
<sequence length="123" mass="13603">MEDRCILLADSWKTFTDQDAVIELKPEELQYETITIPPKVTERLLAIVAQTARAVSPDISIVCVVARGTLPEMSDTCLNGPLKYPAVKLLQFSLLKSTLAGVTQSQMQRISGIKAPSATIWWQ</sequence>
<protein>
    <submittedName>
        <fullName evidence="1">Uncharacterized protein</fullName>
    </submittedName>
</protein>
<organism evidence="1 2">
    <name type="scientific">Ramazzottius varieornatus</name>
    <name type="common">Water bear</name>
    <name type="synonym">Tardigrade</name>
    <dbReference type="NCBI Taxonomy" id="947166"/>
    <lineage>
        <taxon>Eukaryota</taxon>
        <taxon>Metazoa</taxon>
        <taxon>Ecdysozoa</taxon>
        <taxon>Tardigrada</taxon>
        <taxon>Eutardigrada</taxon>
        <taxon>Parachela</taxon>
        <taxon>Hypsibioidea</taxon>
        <taxon>Ramazzottiidae</taxon>
        <taxon>Ramazzottius</taxon>
    </lineage>
</organism>
<accession>A0A1D1WAU4</accession>
<gene>
    <name evidence="1" type="primary">RvY_18672-1</name>
    <name evidence="1" type="synonym">RvY_18672.1</name>
    <name evidence="1" type="ORF">RvY_18672</name>
</gene>
<dbReference type="EMBL" id="BDGG01000020">
    <property type="protein sequence ID" value="GAV09074.1"/>
    <property type="molecule type" value="Genomic_DNA"/>
</dbReference>
<dbReference type="Proteomes" id="UP000186922">
    <property type="component" value="Unassembled WGS sequence"/>
</dbReference>
<proteinExistence type="predicted"/>
<reference evidence="1 2" key="1">
    <citation type="journal article" date="2016" name="Nat. Commun.">
        <title>Extremotolerant tardigrade genome and improved radiotolerance of human cultured cells by tardigrade-unique protein.</title>
        <authorList>
            <person name="Hashimoto T."/>
            <person name="Horikawa D.D."/>
            <person name="Saito Y."/>
            <person name="Kuwahara H."/>
            <person name="Kozuka-Hata H."/>
            <person name="Shin-I T."/>
            <person name="Minakuchi Y."/>
            <person name="Ohishi K."/>
            <person name="Motoyama A."/>
            <person name="Aizu T."/>
            <person name="Enomoto A."/>
            <person name="Kondo K."/>
            <person name="Tanaka S."/>
            <person name="Hara Y."/>
            <person name="Koshikawa S."/>
            <person name="Sagara H."/>
            <person name="Miura T."/>
            <person name="Yokobori S."/>
            <person name="Miyagawa K."/>
            <person name="Suzuki Y."/>
            <person name="Kubo T."/>
            <person name="Oyama M."/>
            <person name="Kohara Y."/>
            <person name="Fujiyama A."/>
            <person name="Arakawa K."/>
            <person name="Katayama T."/>
            <person name="Toyoda A."/>
            <person name="Kunieda T."/>
        </authorList>
    </citation>
    <scope>NUCLEOTIDE SEQUENCE [LARGE SCALE GENOMIC DNA]</scope>
    <source>
        <strain evidence="1 2">YOKOZUNA-1</strain>
    </source>
</reference>
<evidence type="ECO:0000313" key="2">
    <source>
        <dbReference type="Proteomes" id="UP000186922"/>
    </source>
</evidence>
<name>A0A1D1WAU4_RAMVA</name>
<evidence type="ECO:0000313" key="1">
    <source>
        <dbReference type="EMBL" id="GAV09074.1"/>
    </source>
</evidence>
<comment type="caution">
    <text evidence="1">The sequence shown here is derived from an EMBL/GenBank/DDBJ whole genome shotgun (WGS) entry which is preliminary data.</text>
</comment>
<keyword evidence="2" id="KW-1185">Reference proteome</keyword>